<protein>
    <submittedName>
        <fullName evidence="2">Secreted protein containing intradiol ring-cleavage dioxygenase domain</fullName>
    </submittedName>
</protein>
<dbReference type="AlphaFoldDB" id="A0M5X1"/>
<keyword evidence="1" id="KW-0732">Signal</keyword>
<dbReference type="GO" id="GO:0016702">
    <property type="term" value="F:oxidoreductase activity, acting on single donors with incorporation of molecular oxygen, incorporation of two atoms of oxygen"/>
    <property type="evidence" value="ECO:0007669"/>
    <property type="project" value="InterPro"/>
</dbReference>
<dbReference type="HOGENOM" id="CLU_102946_0_0_10"/>
<dbReference type="RefSeq" id="WP_011710917.1">
    <property type="nucleotide sequence ID" value="NC_008571.1"/>
</dbReference>
<dbReference type="STRING" id="411154.GFO_3072"/>
<dbReference type="PANTHER" id="PTHR33711">
    <property type="entry name" value="DIOXYGENASE, PUTATIVE (AFU_ORTHOLOGUE AFUA_2G02910)-RELATED"/>
    <property type="match status" value="1"/>
</dbReference>
<name>A0M5X1_CHRFK</name>
<dbReference type="Proteomes" id="UP000000755">
    <property type="component" value="Chromosome"/>
</dbReference>
<sequence>MNFRIIILSCSFLFFSCAQSQEKKYQLVGGPCEGCEAVLEYGDEDLNAVDTLPEFASAENKLKITGTVYKGDGKTPAENVVLYIHHTNAEGIYPTTGKEESWAKRHGYIRGWIKTDKNGRYTFYTQVPGSYPDGRNPAHIHPFILEPDGKYYYLSAYFFDDDPLLTGHHMEDPPRGSEGVVKLQNIGNMKLIERDFILGKGIPYYK</sequence>
<keyword evidence="2" id="KW-0223">Dioxygenase</keyword>
<dbReference type="PANTHER" id="PTHR33711:SF10">
    <property type="entry name" value="INTRADIOL RING-CLEAVAGE DIOXYGENASES DOMAIN-CONTAINING PROTEIN"/>
    <property type="match status" value="1"/>
</dbReference>
<evidence type="ECO:0000256" key="1">
    <source>
        <dbReference type="SAM" id="SignalP"/>
    </source>
</evidence>
<organism evidence="2 3">
    <name type="scientific">Christiangramia forsetii (strain DSM 17595 / CGMCC 1.15422 / KT0803)</name>
    <name type="common">Gramella forsetii</name>
    <dbReference type="NCBI Taxonomy" id="411154"/>
    <lineage>
        <taxon>Bacteria</taxon>
        <taxon>Pseudomonadati</taxon>
        <taxon>Bacteroidota</taxon>
        <taxon>Flavobacteriia</taxon>
        <taxon>Flavobacteriales</taxon>
        <taxon>Flavobacteriaceae</taxon>
        <taxon>Christiangramia</taxon>
    </lineage>
</organism>
<feature type="chain" id="PRO_5002626839" evidence="1">
    <location>
        <begin position="21"/>
        <end position="206"/>
    </location>
</feature>
<dbReference type="OrthoDB" id="933561at2"/>
<dbReference type="SUPFAM" id="SSF49482">
    <property type="entry name" value="Aromatic compound dioxygenase"/>
    <property type="match status" value="1"/>
</dbReference>
<keyword evidence="2" id="KW-0560">Oxidoreductase</keyword>
<dbReference type="EMBL" id="CU207366">
    <property type="protein sequence ID" value="CAL68016.1"/>
    <property type="molecule type" value="Genomic_DNA"/>
</dbReference>
<accession>A0M5X1</accession>
<feature type="signal peptide" evidence="1">
    <location>
        <begin position="1"/>
        <end position="20"/>
    </location>
</feature>
<gene>
    <name evidence="2" type="ordered locus">GFO_3072</name>
</gene>
<dbReference type="GO" id="GO:0008199">
    <property type="term" value="F:ferric iron binding"/>
    <property type="evidence" value="ECO:0007669"/>
    <property type="project" value="InterPro"/>
</dbReference>
<dbReference type="PROSITE" id="PS51257">
    <property type="entry name" value="PROKAR_LIPOPROTEIN"/>
    <property type="match status" value="1"/>
</dbReference>
<dbReference type="InterPro" id="IPR015889">
    <property type="entry name" value="Intradiol_dOase_core"/>
</dbReference>
<dbReference type="Gene3D" id="2.60.130.10">
    <property type="entry name" value="Aromatic compound dioxygenase"/>
    <property type="match status" value="1"/>
</dbReference>
<dbReference type="eggNOG" id="COG3485">
    <property type="taxonomic scope" value="Bacteria"/>
</dbReference>
<proteinExistence type="predicted"/>
<evidence type="ECO:0000313" key="3">
    <source>
        <dbReference type="Proteomes" id="UP000000755"/>
    </source>
</evidence>
<dbReference type="InterPro" id="IPR050770">
    <property type="entry name" value="Intradiol_RC_Dioxygenase"/>
</dbReference>
<reference evidence="2 3" key="1">
    <citation type="journal article" date="2006" name="Environ. Microbiol.">
        <title>Whole genome analysis of the marine Bacteroidetes'Gramella forsetii' reveals adaptations to degradation of polymeric organic matter.</title>
        <authorList>
            <person name="Bauer M."/>
            <person name="Kube M."/>
            <person name="Teeling H."/>
            <person name="Richter M."/>
            <person name="Lombardot T."/>
            <person name="Allers E."/>
            <person name="Wuerdemann C.A."/>
            <person name="Quast C."/>
            <person name="Kuhl H."/>
            <person name="Knaust F."/>
            <person name="Woebken D."/>
            <person name="Bischof K."/>
            <person name="Mussmann M."/>
            <person name="Choudhuri J.V."/>
            <person name="Meyer F."/>
            <person name="Reinhardt R."/>
            <person name="Amann R.I."/>
            <person name="Gloeckner F.O."/>
        </authorList>
    </citation>
    <scope>NUCLEOTIDE SEQUENCE [LARGE SCALE GENOMIC DNA]</scope>
    <source>
        <strain evidence="2 3">KT0803</strain>
    </source>
</reference>
<evidence type="ECO:0000313" key="2">
    <source>
        <dbReference type="EMBL" id="CAL68016.1"/>
    </source>
</evidence>
<dbReference type="KEGG" id="gfo:GFO_3072"/>